<evidence type="ECO:0000256" key="3">
    <source>
        <dbReference type="ARBA" id="ARBA00022989"/>
    </source>
</evidence>
<keyword evidence="3 6" id="KW-1133">Transmembrane helix</keyword>
<organism evidence="7 8">
    <name type="scientific">Crassostrea virginica</name>
    <name type="common">Eastern oyster</name>
    <dbReference type="NCBI Taxonomy" id="6565"/>
    <lineage>
        <taxon>Eukaryota</taxon>
        <taxon>Metazoa</taxon>
        <taxon>Spiralia</taxon>
        <taxon>Lophotrochozoa</taxon>
        <taxon>Mollusca</taxon>
        <taxon>Bivalvia</taxon>
        <taxon>Autobranchia</taxon>
        <taxon>Pteriomorphia</taxon>
        <taxon>Ostreida</taxon>
        <taxon>Ostreoidea</taxon>
        <taxon>Ostreidae</taxon>
        <taxon>Crassostrea</taxon>
    </lineage>
</organism>
<accession>A0A8B8AU69</accession>
<sequence>MSGYVAKRVEDKVPLPIPIHMPHPRLRTKFRETTRFYQLALFLIPLGTLFIAIGVFVPRWLDVQVVNFVTLKEDYSIGLWEKCDTLADKCTARLESTLKDFEFTVRAFAVSGLVASFIASILIILCVFVPKFSERTLYHVLTSGVCYIAAILSLSSITIYANEHKINRAYMLSYSFYLILIGGFFGMLASAVLINVYVYRKWKYEKRMLKISRQDMRVGQTQRVRQAMTMVTTIGTMLGARSGSTARMSGQGTATTCQSTARSRARSERSRGPRSEMSRQSSRRGTSSSGHDIPQYYTGHSEQKMAISLCIQGIPAPLIRCIMIHERITDANYSDAVFITLSLNHVSFVLLLYNFMNMYHFYQNEFMPPFTISLYFYYNCQIME</sequence>
<comment type="subcellular location">
    <subcellularLocation>
        <location evidence="1">Membrane</location>
        <topology evidence="1">Multi-pass membrane protein</topology>
    </subcellularLocation>
</comment>
<name>A0A8B8AU69_CRAVI</name>
<dbReference type="AlphaFoldDB" id="A0A8B8AU69"/>
<feature type="transmembrane region" description="Helical" evidence="6">
    <location>
        <begin position="36"/>
        <end position="57"/>
    </location>
</feature>
<dbReference type="OrthoDB" id="10354147at2759"/>
<dbReference type="KEGG" id="cvn:111104225"/>
<keyword evidence="2 6" id="KW-0812">Transmembrane</keyword>
<proteinExistence type="predicted"/>
<evidence type="ECO:0000256" key="6">
    <source>
        <dbReference type="SAM" id="Phobius"/>
    </source>
</evidence>
<dbReference type="GO" id="GO:0016020">
    <property type="term" value="C:membrane"/>
    <property type="evidence" value="ECO:0007669"/>
    <property type="project" value="UniProtKB-SubCell"/>
</dbReference>
<feature type="compositionally biased region" description="Polar residues" evidence="5">
    <location>
        <begin position="242"/>
        <end position="258"/>
    </location>
</feature>
<feature type="transmembrane region" description="Helical" evidence="6">
    <location>
        <begin position="140"/>
        <end position="162"/>
    </location>
</feature>
<evidence type="ECO:0000256" key="4">
    <source>
        <dbReference type="ARBA" id="ARBA00023136"/>
    </source>
</evidence>
<evidence type="ECO:0000256" key="1">
    <source>
        <dbReference type="ARBA" id="ARBA00004141"/>
    </source>
</evidence>
<feature type="region of interest" description="Disordered" evidence="5">
    <location>
        <begin position="242"/>
        <end position="295"/>
    </location>
</feature>
<keyword evidence="4 6" id="KW-0472">Membrane</keyword>
<evidence type="ECO:0000256" key="5">
    <source>
        <dbReference type="SAM" id="MobiDB-lite"/>
    </source>
</evidence>
<evidence type="ECO:0000313" key="7">
    <source>
        <dbReference type="Proteomes" id="UP000694844"/>
    </source>
</evidence>
<feature type="transmembrane region" description="Helical" evidence="6">
    <location>
        <begin position="174"/>
        <end position="198"/>
    </location>
</feature>
<dbReference type="RefSeq" id="XP_022293774.1">
    <property type="nucleotide sequence ID" value="XM_022438066.1"/>
</dbReference>
<dbReference type="Proteomes" id="UP000694844">
    <property type="component" value="Chromosome 1"/>
</dbReference>
<feature type="compositionally biased region" description="Basic and acidic residues" evidence="5">
    <location>
        <begin position="265"/>
        <end position="277"/>
    </location>
</feature>
<evidence type="ECO:0000313" key="8">
    <source>
        <dbReference type="RefSeq" id="XP_022293774.1"/>
    </source>
</evidence>
<feature type="compositionally biased region" description="Low complexity" evidence="5">
    <location>
        <begin position="278"/>
        <end position="290"/>
    </location>
</feature>
<reference evidence="7" key="1">
    <citation type="submission" date="2024-06" db="UniProtKB">
        <authorList>
            <consortium name="RefSeq"/>
        </authorList>
    </citation>
    <scope>NUCLEOTIDE SEQUENCE [LARGE SCALE GENOMIC DNA]</scope>
</reference>
<feature type="transmembrane region" description="Helical" evidence="6">
    <location>
        <begin position="107"/>
        <end position="128"/>
    </location>
</feature>
<gene>
    <name evidence="8" type="primary">LOC111104225</name>
</gene>
<dbReference type="Pfam" id="PF00822">
    <property type="entry name" value="PMP22_Claudin"/>
    <property type="match status" value="1"/>
</dbReference>
<reference evidence="8" key="2">
    <citation type="submission" date="2025-08" db="UniProtKB">
        <authorList>
            <consortium name="RefSeq"/>
        </authorList>
    </citation>
    <scope>IDENTIFICATION</scope>
    <source>
        <tissue evidence="8">Whole sample</tissue>
    </source>
</reference>
<dbReference type="GeneID" id="111104225"/>
<dbReference type="Gene3D" id="1.20.140.150">
    <property type="match status" value="1"/>
</dbReference>
<feature type="transmembrane region" description="Helical" evidence="6">
    <location>
        <begin position="336"/>
        <end position="356"/>
    </location>
</feature>
<dbReference type="InterPro" id="IPR004031">
    <property type="entry name" value="PMP22/EMP/MP20/Claudin"/>
</dbReference>
<evidence type="ECO:0000256" key="2">
    <source>
        <dbReference type="ARBA" id="ARBA00022692"/>
    </source>
</evidence>
<protein>
    <submittedName>
        <fullName evidence="8">Uncharacterized protein LOC111104225</fullName>
    </submittedName>
</protein>
<keyword evidence="7" id="KW-1185">Reference proteome</keyword>